<accession>A0ABV6YIU2</accession>
<comment type="caution">
    <text evidence="8">The sequence shown here is derived from an EMBL/GenBank/DDBJ whole genome shotgun (WGS) entry which is preliminary data.</text>
</comment>
<dbReference type="InterPro" id="IPR047217">
    <property type="entry name" value="S49_SppA_67K_type_N"/>
</dbReference>
<evidence type="ECO:0000256" key="5">
    <source>
        <dbReference type="ARBA" id="ARBA00022825"/>
    </source>
</evidence>
<evidence type="ECO:0000256" key="3">
    <source>
        <dbReference type="ARBA" id="ARBA00022670"/>
    </source>
</evidence>
<dbReference type="SUPFAM" id="SSF52096">
    <property type="entry name" value="ClpP/crotonase"/>
    <property type="match status" value="2"/>
</dbReference>
<evidence type="ECO:0000256" key="2">
    <source>
        <dbReference type="ARBA" id="ARBA00008683"/>
    </source>
</evidence>
<reference evidence="8 9" key="1">
    <citation type="submission" date="2024-09" db="EMBL/GenBank/DDBJ databases">
        <authorList>
            <person name="D'Angelo T."/>
        </authorList>
    </citation>
    <scope>NUCLEOTIDE SEQUENCE [LARGE SCALE GENOMIC DNA]</scope>
    <source>
        <strain evidence="8">SAG AM-320-E07</strain>
    </source>
</reference>
<evidence type="ECO:0000256" key="6">
    <source>
        <dbReference type="ARBA" id="ARBA00023136"/>
    </source>
</evidence>
<dbReference type="NCBIfam" id="TIGR00706">
    <property type="entry name" value="SppA_dom"/>
    <property type="match status" value="1"/>
</dbReference>
<dbReference type="PIRSF" id="PIRSF001217">
    <property type="entry name" value="Protease_4_SppA"/>
    <property type="match status" value="1"/>
</dbReference>
<evidence type="ECO:0000313" key="9">
    <source>
        <dbReference type="Proteomes" id="UP001593833"/>
    </source>
</evidence>
<comment type="subcellular location">
    <subcellularLocation>
        <location evidence="1">Membrane</location>
    </subcellularLocation>
</comment>
<keyword evidence="5" id="KW-0720">Serine protease</keyword>
<dbReference type="InterPro" id="IPR047272">
    <property type="entry name" value="S49_SppA_C"/>
</dbReference>
<dbReference type="InterPro" id="IPR004634">
    <property type="entry name" value="Pept_S49_pIV"/>
</dbReference>
<dbReference type="Gene3D" id="3.90.226.10">
    <property type="entry name" value="2-enoyl-CoA Hydratase, Chain A, domain 1"/>
    <property type="match status" value="3"/>
</dbReference>
<evidence type="ECO:0000256" key="4">
    <source>
        <dbReference type="ARBA" id="ARBA00022801"/>
    </source>
</evidence>
<evidence type="ECO:0000313" key="8">
    <source>
        <dbReference type="EMBL" id="MFC1572205.1"/>
    </source>
</evidence>
<dbReference type="InterPro" id="IPR002142">
    <property type="entry name" value="Peptidase_S49"/>
</dbReference>
<dbReference type="InterPro" id="IPR029045">
    <property type="entry name" value="ClpP/crotonase-like_dom_sf"/>
</dbReference>
<evidence type="ECO:0000259" key="7">
    <source>
        <dbReference type="Pfam" id="PF01343"/>
    </source>
</evidence>
<dbReference type="NCBIfam" id="TIGR00705">
    <property type="entry name" value="SppA_67K"/>
    <property type="match status" value="1"/>
</dbReference>
<dbReference type="EMBL" id="JBHPKH010000007">
    <property type="protein sequence ID" value="MFC1572205.1"/>
    <property type="molecule type" value="Genomic_DNA"/>
</dbReference>
<gene>
    <name evidence="8" type="primary">sppA</name>
    <name evidence="8" type="ORF">ACFL6M_01275</name>
</gene>
<feature type="domain" description="Peptidase S49" evidence="7">
    <location>
        <begin position="364"/>
        <end position="512"/>
    </location>
</feature>
<dbReference type="Proteomes" id="UP001593833">
    <property type="component" value="Unassembled WGS sequence"/>
</dbReference>
<dbReference type="InterPro" id="IPR004635">
    <property type="entry name" value="Pept_S49_SppA"/>
</dbReference>
<name>A0ABV6YIU2_UNCEI</name>
<sequence length="577" mass="64399">MKSFIRSFFASFLALVVLLLVVVGAFAIKSSQKEKIDDHSYLVIDMYGQVLEYAPPSDVMGQIMGGEPETLQRILSNLEKAQVDDRIDGVILKLSMNNTAGYAMMQEVRGAIQKVRESGKKVYGFAGSMDRRAYMLAAACDSIFMPQAAFVSMTGFAITSSHIKETLEKLGIKPNVHKIKDYKAAAEAVTRSDMSDAVRENREWMLDEIWEMYIASLHADRGLSEEKIVSLMEHALFTAEGALEHGLIDEILYWDELEDRLKREKDDALRAVSQCRYADVEAGKLGLKGKKKIAVIHAQGTIAGRRNTVNPFFGIIMGHESIADELERARRDDDVAAVVFRIDSGGGESVASDLIGHAVELTAGEKPVVASMVDVAGSGGYHIAYTATKIMANEMSVTGSIGSISGKFNIKGFHDKLGITHDHVTKGPMGLIWSEYRDFTDEERARFEENHWEDFDRWLQDVAKRRGMTYEEAEKLAHGRVWSGRQAKDNGLIDEVGGLEEAIALAKELAEIPEDEKVSVVHYPQQKDLVEMIMSGEGDLSVLTRWALYRFIQDDLVATWNHLAQHPELVDDRFRIE</sequence>
<dbReference type="EC" id="3.4.21.-" evidence="8"/>
<dbReference type="CDD" id="cd07018">
    <property type="entry name" value="S49_SppA_67K_type"/>
    <property type="match status" value="1"/>
</dbReference>
<keyword evidence="3" id="KW-0645">Protease</keyword>
<dbReference type="CDD" id="cd07023">
    <property type="entry name" value="S49_Sppa_N_C"/>
    <property type="match status" value="1"/>
</dbReference>
<proteinExistence type="inferred from homology"/>
<organism evidence="8 9">
    <name type="scientific">Eiseniibacteriota bacterium</name>
    <dbReference type="NCBI Taxonomy" id="2212470"/>
    <lineage>
        <taxon>Bacteria</taxon>
        <taxon>Candidatus Eiseniibacteriota</taxon>
    </lineage>
</organism>
<dbReference type="PANTHER" id="PTHR33209">
    <property type="entry name" value="PROTEASE 4"/>
    <property type="match status" value="1"/>
</dbReference>
<dbReference type="PANTHER" id="PTHR33209:SF1">
    <property type="entry name" value="PEPTIDASE S49 DOMAIN-CONTAINING PROTEIN"/>
    <property type="match status" value="1"/>
</dbReference>
<keyword evidence="6" id="KW-0472">Membrane</keyword>
<keyword evidence="4 8" id="KW-0378">Hydrolase</keyword>
<protein>
    <submittedName>
        <fullName evidence="8">Signal peptide peptidase SppA</fullName>
        <ecNumber evidence="8">3.4.21.-</ecNumber>
    </submittedName>
</protein>
<dbReference type="GO" id="GO:0016787">
    <property type="term" value="F:hydrolase activity"/>
    <property type="evidence" value="ECO:0007669"/>
    <property type="project" value="UniProtKB-KW"/>
</dbReference>
<feature type="domain" description="Peptidase S49" evidence="7">
    <location>
        <begin position="116"/>
        <end position="265"/>
    </location>
</feature>
<dbReference type="Pfam" id="PF01343">
    <property type="entry name" value="Peptidase_S49"/>
    <property type="match status" value="2"/>
</dbReference>
<comment type="similarity">
    <text evidence="2">Belongs to the peptidase S49 family.</text>
</comment>
<keyword evidence="9" id="KW-1185">Reference proteome</keyword>
<evidence type="ECO:0000256" key="1">
    <source>
        <dbReference type="ARBA" id="ARBA00004370"/>
    </source>
</evidence>